<dbReference type="AlphaFoldDB" id="A0A9P0MGU9"/>
<keyword evidence="1" id="KW-0732">Signal</keyword>
<evidence type="ECO:0000313" key="2">
    <source>
        <dbReference type="EMBL" id="CAH1395544.1"/>
    </source>
</evidence>
<dbReference type="Proteomes" id="UP001152798">
    <property type="component" value="Chromosome 3"/>
</dbReference>
<evidence type="ECO:0000256" key="1">
    <source>
        <dbReference type="SAM" id="SignalP"/>
    </source>
</evidence>
<dbReference type="EMBL" id="OV725079">
    <property type="protein sequence ID" value="CAH1395544.1"/>
    <property type="molecule type" value="Genomic_DNA"/>
</dbReference>
<keyword evidence="3" id="KW-1185">Reference proteome</keyword>
<feature type="chain" id="PRO_5040376937" description="Neuropeptide" evidence="1">
    <location>
        <begin position="28"/>
        <end position="93"/>
    </location>
</feature>
<sequence>MSSRGNKITIAFLLIVVLAVSFYEAEGNTKTPSNLGLDLFGIKSNHLTLARKDNFTIRRCTPTFCCPGRLRCCNSYFCCAIGGSRILQNAQPC</sequence>
<evidence type="ECO:0008006" key="4">
    <source>
        <dbReference type="Google" id="ProtNLM"/>
    </source>
</evidence>
<name>A0A9P0MGU9_NEZVI</name>
<organism evidence="2 3">
    <name type="scientific">Nezara viridula</name>
    <name type="common">Southern green stink bug</name>
    <name type="synonym">Cimex viridulus</name>
    <dbReference type="NCBI Taxonomy" id="85310"/>
    <lineage>
        <taxon>Eukaryota</taxon>
        <taxon>Metazoa</taxon>
        <taxon>Ecdysozoa</taxon>
        <taxon>Arthropoda</taxon>
        <taxon>Hexapoda</taxon>
        <taxon>Insecta</taxon>
        <taxon>Pterygota</taxon>
        <taxon>Neoptera</taxon>
        <taxon>Paraneoptera</taxon>
        <taxon>Hemiptera</taxon>
        <taxon>Heteroptera</taxon>
        <taxon>Panheteroptera</taxon>
        <taxon>Pentatomomorpha</taxon>
        <taxon>Pentatomoidea</taxon>
        <taxon>Pentatomidae</taxon>
        <taxon>Pentatominae</taxon>
        <taxon>Nezara</taxon>
    </lineage>
</organism>
<evidence type="ECO:0000313" key="3">
    <source>
        <dbReference type="Proteomes" id="UP001152798"/>
    </source>
</evidence>
<proteinExistence type="predicted"/>
<accession>A0A9P0MGU9</accession>
<dbReference type="OrthoDB" id="6642498at2759"/>
<reference evidence="2" key="1">
    <citation type="submission" date="2022-01" db="EMBL/GenBank/DDBJ databases">
        <authorList>
            <person name="King R."/>
        </authorList>
    </citation>
    <scope>NUCLEOTIDE SEQUENCE</scope>
</reference>
<feature type="signal peptide" evidence="1">
    <location>
        <begin position="1"/>
        <end position="27"/>
    </location>
</feature>
<gene>
    <name evidence="2" type="ORF">NEZAVI_LOCUS5797</name>
</gene>
<protein>
    <recommendedName>
        <fullName evidence="4">Neuropeptide</fullName>
    </recommendedName>
</protein>